<feature type="non-terminal residue" evidence="2">
    <location>
        <position position="65"/>
    </location>
</feature>
<organism evidence="2">
    <name type="scientific">uncultured Thermomicrobiales bacterium</name>
    <dbReference type="NCBI Taxonomy" id="1645740"/>
    <lineage>
        <taxon>Bacteria</taxon>
        <taxon>Pseudomonadati</taxon>
        <taxon>Thermomicrobiota</taxon>
        <taxon>Thermomicrobia</taxon>
        <taxon>Thermomicrobiales</taxon>
        <taxon>environmental samples</taxon>
    </lineage>
</organism>
<feature type="non-terminal residue" evidence="2">
    <location>
        <position position="1"/>
    </location>
</feature>
<reference evidence="2" key="1">
    <citation type="submission" date="2020-02" db="EMBL/GenBank/DDBJ databases">
        <authorList>
            <person name="Meier V. D."/>
        </authorList>
    </citation>
    <scope>NUCLEOTIDE SEQUENCE</scope>
    <source>
        <strain evidence="2">AVDCRST_MAG49</strain>
    </source>
</reference>
<evidence type="ECO:0000313" key="2">
    <source>
        <dbReference type="EMBL" id="CAA9539821.1"/>
    </source>
</evidence>
<dbReference type="EMBL" id="CADCWG010000045">
    <property type="protein sequence ID" value="CAA9539821.1"/>
    <property type="molecule type" value="Genomic_DNA"/>
</dbReference>
<gene>
    <name evidence="2" type="ORF">AVDCRST_MAG49-733</name>
</gene>
<protein>
    <submittedName>
        <fullName evidence="2">Uncharacterized protein</fullName>
    </submittedName>
</protein>
<name>A0A6J4U6W1_9BACT</name>
<feature type="region of interest" description="Disordered" evidence="1">
    <location>
        <begin position="42"/>
        <end position="65"/>
    </location>
</feature>
<dbReference type="AlphaFoldDB" id="A0A6J4U6W1"/>
<sequence length="65" mass="6499">GAAVAWSGGRARAAVAPGRDVPARRRARVACFGGVPVSSRTRILPGAPPGTAGRVDRAGRHASAL</sequence>
<proteinExistence type="predicted"/>
<accession>A0A6J4U6W1</accession>
<evidence type="ECO:0000256" key="1">
    <source>
        <dbReference type="SAM" id="MobiDB-lite"/>
    </source>
</evidence>